<evidence type="ECO:0000256" key="1">
    <source>
        <dbReference type="ARBA" id="ARBA00008932"/>
    </source>
</evidence>
<gene>
    <name evidence="3" type="ORF">CEY00_Acc13782</name>
</gene>
<comment type="caution">
    <text evidence="3">The sequence shown here is derived from an EMBL/GenBank/DDBJ whole genome shotgun (WGS) entry which is preliminary data.</text>
</comment>
<dbReference type="GO" id="GO:0090158">
    <property type="term" value="P:endoplasmic reticulum membrane organization"/>
    <property type="evidence" value="ECO:0007669"/>
    <property type="project" value="TreeGrafter"/>
</dbReference>
<dbReference type="InterPro" id="IPR000535">
    <property type="entry name" value="MSP_dom"/>
</dbReference>
<dbReference type="GO" id="GO:0005789">
    <property type="term" value="C:endoplasmic reticulum membrane"/>
    <property type="evidence" value="ECO:0007669"/>
    <property type="project" value="InterPro"/>
</dbReference>
<dbReference type="EMBL" id="NKQK01000012">
    <property type="protein sequence ID" value="PSS16285.1"/>
    <property type="molecule type" value="Genomic_DNA"/>
</dbReference>
<protein>
    <submittedName>
        <fullName evidence="3">Vesicle-associated protein like</fullName>
    </submittedName>
</protein>
<dbReference type="InterPro" id="IPR013783">
    <property type="entry name" value="Ig-like_fold"/>
</dbReference>
<name>A0A2R6QX13_ACTCC</name>
<dbReference type="GO" id="GO:0005886">
    <property type="term" value="C:plasma membrane"/>
    <property type="evidence" value="ECO:0007669"/>
    <property type="project" value="TreeGrafter"/>
</dbReference>
<feature type="domain" description="MSP" evidence="2">
    <location>
        <begin position="69"/>
        <end position="191"/>
    </location>
</feature>
<reference evidence="4" key="2">
    <citation type="journal article" date="2018" name="BMC Genomics">
        <title>A manually annotated Actinidia chinensis var. chinensis (kiwifruit) genome highlights the challenges associated with draft genomes and gene prediction in plants.</title>
        <authorList>
            <person name="Pilkington S.M."/>
            <person name="Crowhurst R."/>
            <person name="Hilario E."/>
            <person name="Nardozza S."/>
            <person name="Fraser L."/>
            <person name="Peng Y."/>
            <person name="Gunaseelan K."/>
            <person name="Simpson R."/>
            <person name="Tahir J."/>
            <person name="Deroles S.C."/>
            <person name="Templeton K."/>
            <person name="Luo Z."/>
            <person name="Davy M."/>
            <person name="Cheng C."/>
            <person name="McNeilage M."/>
            <person name="Scaglione D."/>
            <person name="Liu Y."/>
            <person name="Zhang Q."/>
            <person name="Datson P."/>
            <person name="De Silva N."/>
            <person name="Gardiner S.E."/>
            <person name="Bassett H."/>
            <person name="Chagne D."/>
            <person name="McCallum J."/>
            <person name="Dzierzon H."/>
            <person name="Deng C."/>
            <person name="Wang Y.Y."/>
            <person name="Barron L."/>
            <person name="Manako K."/>
            <person name="Bowen J."/>
            <person name="Foster T.M."/>
            <person name="Erridge Z.A."/>
            <person name="Tiffin H."/>
            <person name="Waite C.N."/>
            <person name="Davies K.M."/>
            <person name="Grierson E.P."/>
            <person name="Laing W.A."/>
            <person name="Kirk R."/>
            <person name="Chen X."/>
            <person name="Wood M."/>
            <person name="Montefiori M."/>
            <person name="Brummell D.A."/>
            <person name="Schwinn K.E."/>
            <person name="Catanach A."/>
            <person name="Fullerton C."/>
            <person name="Li D."/>
            <person name="Meiyalaghan S."/>
            <person name="Nieuwenhuizen N."/>
            <person name="Read N."/>
            <person name="Prakash R."/>
            <person name="Hunter D."/>
            <person name="Zhang H."/>
            <person name="McKenzie M."/>
            <person name="Knabel M."/>
            <person name="Harris A."/>
            <person name="Allan A.C."/>
            <person name="Gleave A."/>
            <person name="Chen A."/>
            <person name="Janssen B.J."/>
            <person name="Plunkett B."/>
            <person name="Ampomah-Dwamena C."/>
            <person name="Voogd C."/>
            <person name="Leif D."/>
            <person name="Lafferty D."/>
            <person name="Souleyre E.J.F."/>
            <person name="Varkonyi-Gasic E."/>
            <person name="Gambi F."/>
            <person name="Hanley J."/>
            <person name="Yao J.L."/>
            <person name="Cheung J."/>
            <person name="David K.M."/>
            <person name="Warren B."/>
            <person name="Marsh K."/>
            <person name="Snowden K.C."/>
            <person name="Lin-Wang K."/>
            <person name="Brian L."/>
            <person name="Martinez-Sanchez M."/>
            <person name="Wang M."/>
            <person name="Ileperuma N."/>
            <person name="Macnee N."/>
            <person name="Campin R."/>
            <person name="McAtee P."/>
            <person name="Drummond R.S.M."/>
            <person name="Espley R.V."/>
            <person name="Ireland H.S."/>
            <person name="Wu R."/>
            <person name="Atkinson R.G."/>
            <person name="Karunairetnam S."/>
            <person name="Bulley S."/>
            <person name="Chunkath S."/>
            <person name="Hanley Z."/>
            <person name="Storey R."/>
            <person name="Thrimawithana A.H."/>
            <person name="Thomson S."/>
            <person name="David C."/>
            <person name="Testolin R."/>
            <person name="Huang H."/>
            <person name="Hellens R.P."/>
            <person name="Schaffer R.J."/>
        </authorList>
    </citation>
    <scope>NUCLEOTIDE SEQUENCE [LARGE SCALE GENOMIC DNA]</scope>
    <source>
        <strain evidence="4">cv. Red5</strain>
    </source>
</reference>
<dbReference type="OrthoDB" id="845153at2759"/>
<proteinExistence type="inferred from homology"/>
<evidence type="ECO:0000313" key="3">
    <source>
        <dbReference type="EMBL" id="PSS16285.1"/>
    </source>
</evidence>
<keyword evidence="4" id="KW-1185">Reference proteome</keyword>
<comment type="similarity">
    <text evidence="1">Belongs to the VAMP-associated protein (VAP) (TC 9.B.17) family.</text>
</comment>
<dbReference type="PANTHER" id="PTHR10809">
    <property type="entry name" value="VESICLE-ASSOCIATED MEMBRANE PROTEIN-ASSOCIATED PROTEIN"/>
    <property type="match status" value="1"/>
</dbReference>
<dbReference type="InterPro" id="IPR008962">
    <property type="entry name" value="PapD-like_sf"/>
</dbReference>
<reference evidence="3 4" key="1">
    <citation type="submission" date="2017-07" db="EMBL/GenBank/DDBJ databases">
        <title>An improved, manually edited Actinidia chinensis var. chinensis (kiwifruit) genome highlights the challenges associated with draft genomes and gene prediction in plants.</title>
        <authorList>
            <person name="Pilkington S."/>
            <person name="Crowhurst R."/>
            <person name="Hilario E."/>
            <person name="Nardozza S."/>
            <person name="Fraser L."/>
            <person name="Peng Y."/>
            <person name="Gunaseelan K."/>
            <person name="Simpson R."/>
            <person name="Tahir J."/>
            <person name="Deroles S."/>
            <person name="Templeton K."/>
            <person name="Luo Z."/>
            <person name="Davy M."/>
            <person name="Cheng C."/>
            <person name="Mcneilage M."/>
            <person name="Scaglione D."/>
            <person name="Liu Y."/>
            <person name="Zhang Q."/>
            <person name="Datson P."/>
            <person name="De Silva N."/>
            <person name="Gardiner S."/>
            <person name="Bassett H."/>
            <person name="Chagne D."/>
            <person name="Mccallum J."/>
            <person name="Dzierzon H."/>
            <person name="Deng C."/>
            <person name="Wang Y.-Y."/>
            <person name="Barron N."/>
            <person name="Manako K."/>
            <person name="Bowen J."/>
            <person name="Foster T."/>
            <person name="Erridge Z."/>
            <person name="Tiffin H."/>
            <person name="Waite C."/>
            <person name="Davies K."/>
            <person name="Grierson E."/>
            <person name="Laing W."/>
            <person name="Kirk R."/>
            <person name="Chen X."/>
            <person name="Wood M."/>
            <person name="Montefiori M."/>
            <person name="Brummell D."/>
            <person name="Schwinn K."/>
            <person name="Catanach A."/>
            <person name="Fullerton C."/>
            <person name="Li D."/>
            <person name="Meiyalaghan S."/>
            <person name="Nieuwenhuizen N."/>
            <person name="Read N."/>
            <person name="Prakash R."/>
            <person name="Hunter D."/>
            <person name="Zhang H."/>
            <person name="Mckenzie M."/>
            <person name="Knabel M."/>
            <person name="Harris A."/>
            <person name="Allan A."/>
            <person name="Chen A."/>
            <person name="Janssen B."/>
            <person name="Plunkett B."/>
            <person name="Dwamena C."/>
            <person name="Voogd C."/>
            <person name="Leif D."/>
            <person name="Lafferty D."/>
            <person name="Souleyre E."/>
            <person name="Varkonyi-Gasic E."/>
            <person name="Gambi F."/>
            <person name="Hanley J."/>
            <person name="Yao J.-L."/>
            <person name="Cheung J."/>
            <person name="David K."/>
            <person name="Warren B."/>
            <person name="Marsh K."/>
            <person name="Snowden K."/>
            <person name="Lin-Wang K."/>
            <person name="Brian L."/>
            <person name="Martinez-Sanchez M."/>
            <person name="Wang M."/>
            <person name="Ileperuma N."/>
            <person name="Macnee N."/>
            <person name="Campin R."/>
            <person name="Mcatee P."/>
            <person name="Drummond R."/>
            <person name="Espley R."/>
            <person name="Ireland H."/>
            <person name="Wu R."/>
            <person name="Atkinson R."/>
            <person name="Karunairetnam S."/>
            <person name="Bulley S."/>
            <person name="Chunkath S."/>
            <person name="Hanley Z."/>
            <person name="Storey R."/>
            <person name="Thrimawithana A."/>
            <person name="Thomson S."/>
            <person name="David C."/>
            <person name="Testolin R."/>
        </authorList>
    </citation>
    <scope>NUCLEOTIDE SEQUENCE [LARGE SCALE GENOMIC DNA]</scope>
    <source>
        <strain evidence="4">cv. Red5</strain>
        <tissue evidence="3">Young leaf</tissue>
    </source>
</reference>
<dbReference type="SUPFAM" id="SSF49354">
    <property type="entry name" value="PapD-like"/>
    <property type="match status" value="1"/>
</dbReference>
<organism evidence="3 4">
    <name type="scientific">Actinidia chinensis var. chinensis</name>
    <name type="common">Chinese soft-hair kiwi</name>
    <dbReference type="NCBI Taxonomy" id="1590841"/>
    <lineage>
        <taxon>Eukaryota</taxon>
        <taxon>Viridiplantae</taxon>
        <taxon>Streptophyta</taxon>
        <taxon>Embryophyta</taxon>
        <taxon>Tracheophyta</taxon>
        <taxon>Spermatophyta</taxon>
        <taxon>Magnoliopsida</taxon>
        <taxon>eudicotyledons</taxon>
        <taxon>Gunneridae</taxon>
        <taxon>Pentapetalae</taxon>
        <taxon>asterids</taxon>
        <taxon>Ericales</taxon>
        <taxon>Actinidiaceae</taxon>
        <taxon>Actinidia</taxon>
    </lineage>
</organism>
<dbReference type="AlphaFoldDB" id="A0A2R6QX13"/>
<evidence type="ECO:0000259" key="2">
    <source>
        <dbReference type="PROSITE" id="PS50202"/>
    </source>
</evidence>
<dbReference type="Gene3D" id="2.60.40.10">
    <property type="entry name" value="Immunoglobulins"/>
    <property type="match status" value="1"/>
</dbReference>
<accession>A0A2R6QX13</accession>
<dbReference type="Pfam" id="PF00635">
    <property type="entry name" value="Motile_Sperm"/>
    <property type="match status" value="1"/>
</dbReference>
<dbReference type="InterPro" id="IPR016763">
    <property type="entry name" value="VAP"/>
</dbReference>
<dbReference type="STRING" id="1590841.A0A2R6QX13"/>
<dbReference type="InParanoid" id="A0A2R6QX13"/>
<evidence type="ECO:0000313" key="4">
    <source>
        <dbReference type="Proteomes" id="UP000241394"/>
    </source>
</evidence>
<dbReference type="PANTHER" id="PTHR10809:SF101">
    <property type="entry name" value="VESICLE-ASSOCIATED PROTEIN 4-1"/>
    <property type="match status" value="1"/>
</dbReference>
<dbReference type="PROSITE" id="PS50202">
    <property type="entry name" value="MSP"/>
    <property type="match status" value="1"/>
</dbReference>
<dbReference type="GO" id="GO:0061817">
    <property type="term" value="P:endoplasmic reticulum-plasma membrane tethering"/>
    <property type="evidence" value="ECO:0007669"/>
    <property type="project" value="TreeGrafter"/>
</dbReference>
<dbReference type="OMA" id="TIENTCK"/>
<dbReference type="Proteomes" id="UP000241394">
    <property type="component" value="Chromosome LG12"/>
</dbReference>
<sequence>MVVTGESGGHKVRNFCRFPFWHSTSTGISSSSSSLRRINQQSQFVDQSSLHSSNTVSAMAKSLIPVRRRLSLDPPNKLYFPYEPGKQVKSAIRMKNTSNSHVAFKFQTTAPKSCYMRPPGGILAPGESVIATVFKFVEHLENNEKLKYQKSRVKFKIMSLKVKGDIDYIPELFDEQRDQVAVEKILRVVFLDPQHPCPALDKLNRQLAEAEAEAAVAARKKPPEDSGLRIAREGLVIDEWKERRERYLARQQVEGVDSL</sequence>
<dbReference type="Gramene" id="PSS16285">
    <property type="protein sequence ID" value="PSS16285"/>
    <property type="gene ID" value="CEY00_Acc13782"/>
</dbReference>